<keyword evidence="2" id="KW-0808">Transferase</keyword>
<dbReference type="CDD" id="cd04186">
    <property type="entry name" value="GT_2_like_c"/>
    <property type="match status" value="1"/>
</dbReference>
<evidence type="ECO:0000313" key="2">
    <source>
        <dbReference type="EMBL" id="QCY71477.1"/>
    </source>
</evidence>
<dbReference type="InterPro" id="IPR001173">
    <property type="entry name" value="Glyco_trans_2-like"/>
</dbReference>
<protein>
    <submittedName>
        <fullName evidence="2">Glycosyltransferase family 2 protein</fullName>
    </submittedName>
</protein>
<dbReference type="SUPFAM" id="SSF53448">
    <property type="entry name" value="Nucleotide-diphospho-sugar transferases"/>
    <property type="match status" value="1"/>
</dbReference>
<dbReference type="Pfam" id="PF00535">
    <property type="entry name" value="Glycos_transf_2"/>
    <property type="match status" value="1"/>
</dbReference>
<dbReference type="OrthoDB" id="9771846at2"/>
<dbReference type="Proteomes" id="UP000309016">
    <property type="component" value="Chromosome"/>
</dbReference>
<dbReference type="Gene3D" id="3.90.550.10">
    <property type="entry name" value="Spore Coat Polysaccharide Biosynthesis Protein SpsA, Chain A"/>
    <property type="match status" value="1"/>
</dbReference>
<dbReference type="GO" id="GO:0016740">
    <property type="term" value="F:transferase activity"/>
    <property type="evidence" value="ECO:0007669"/>
    <property type="project" value="UniProtKB-KW"/>
</dbReference>
<gene>
    <name evidence="2" type="ORF">FHG64_16910</name>
</gene>
<organism evidence="2 3">
    <name type="scientific">Antarcticibacterium flavum</name>
    <dbReference type="NCBI Taxonomy" id="2058175"/>
    <lineage>
        <taxon>Bacteria</taxon>
        <taxon>Pseudomonadati</taxon>
        <taxon>Bacteroidota</taxon>
        <taxon>Flavobacteriia</taxon>
        <taxon>Flavobacteriales</taxon>
        <taxon>Flavobacteriaceae</taxon>
        <taxon>Antarcticibacterium</taxon>
    </lineage>
</organism>
<dbReference type="EMBL" id="CP040812">
    <property type="protein sequence ID" value="QCY71477.1"/>
    <property type="molecule type" value="Genomic_DNA"/>
</dbReference>
<evidence type="ECO:0000259" key="1">
    <source>
        <dbReference type="Pfam" id="PF00535"/>
    </source>
</evidence>
<dbReference type="AlphaFoldDB" id="A0A5B7X7R7"/>
<name>A0A5B7X7R7_9FLAO</name>
<keyword evidence="3" id="KW-1185">Reference proteome</keyword>
<dbReference type="PANTHER" id="PTHR43179">
    <property type="entry name" value="RHAMNOSYLTRANSFERASE WBBL"/>
    <property type="match status" value="1"/>
</dbReference>
<evidence type="ECO:0000313" key="3">
    <source>
        <dbReference type="Proteomes" id="UP000309016"/>
    </source>
</evidence>
<dbReference type="InterPro" id="IPR029044">
    <property type="entry name" value="Nucleotide-diphossugar_trans"/>
</dbReference>
<proteinExistence type="predicted"/>
<accession>A0A5B7X7R7</accession>
<dbReference type="PANTHER" id="PTHR43179:SF7">
    <property type="entry name" value="RHAMNOSYLTRANSFERASE WBBL"/>
    <property type="match status" value="1"/>
</dbReference>
<feature type="domain" description="Glycosyltransferase 2-like" evidence="1">
    <location>
        <begin position="3"/>
        <end position="184"/>
    </location>
</feature>
<sequence>MAVVVINYNSSNYTIDCVNSLLEKTSPAVSLQIVIVDNASQYTDYIKLADYHRGLENNVKLLRSRINTGFGGGNMIGANLCDAKYIAFVNNDTILENDCLSILRDFMIENPEAGICGPQGFKEDNTLLPTIDHFASVKREIFGRKFLEKINSKKYPTRKKEYDHPVRSQFIAGSFMFFRTEDFNEIGGFDTNIFLYYEETDLCKRLLNLKKYAYLVPAARFMHYHGASTEKSLTIKKELKLSLLYVINKHYGFFHFWTLLIYFQIRYFFSSLVKPRYFPLWIVFMKQARMSSSMKHQQKIHSQ</sequence>
<reference evidence="2 3" key="1">
    <citation type="submission" date="2019-06" db="EMBL/GenBank/DDBJ databases">
        <title>Complete genome sequence of Antarcticibacterium flavum KCTC 52984T from an Antarctic marine sediment.</title>
        <authorList>
            <person name="Lee Y.M."/>
            <person name="Shin S.C."/>
        </authorList>
    </citation>
    <scope>NUCLEOTIDE SEQUENCE [LARGE SCALE GENOMIC DNA]</scope>
    <source>
        <strain evidence="2 3">KCTC 52984</strain>
    </source>
</reference>
<dbReference type="KEGG" id="afla:FHG64_16910"/>